<dbReference type="AlphaFoldDB" id="A0A2L1UWW4"/>
<evidence type="ECO:0000256" key="13">
    <source>
        <dbReference type="ARBA" id="ARBA00023136"/>
    </source>
</evidence>
<evidence type="ECO:0000256" key="2">
    <source>
        <dbReference type="ARBA" id="ARBA00004533"/>
    </source>
</evidence>
<dbReference type="InterPro" id="IPR003594">
    <property type="entry name" value="HATPase_dom"/>
</dbReference>
<dbReference type="Proteomes" id="UP000239197">
    <property type="component" value="Chromosome"/>
</dbReference>
<dbReference type="SUPFAM" id="SSF47384">
    <property type="entry name" value="Homodimeric domain of signal transducing histidine kinase"/>
    <property type="match status" value="1"/>
</dbReference>
<evidence type="ECO:0000256" key="11">
    <source>
        <dbReference type="ARBA" id="ARBA00022989"/>
    </source>
</evidence>
<dbReference type="EC" id="2.7.13.3" evidence="14"/>
<comment type="catalytic activity">
    <reaction evidence="1 14">
        <text>ATP + protein L-histidine = ADP + protein N-phospho-L-histidine.</text>
        <dbReference type="EC" id="2.7.13.3"/>
    </reaction>
</comment>
<dbReference type="InterPro" id="IPR005467">
    <property type="entry name" value="His_kinase_dom"/>
</dbReference>
<dbReference type="GO" id="GO:0005524">
    <property type="term" value="F:ATP binding"/>
    <property type="evidence" value="ECO:0007669"/>
    <property type="project" value="UniProtKB-KW"/>
</dbReference>
<proteinExistence type="predicted"/>
<evidence type="ECO:0000256" key="8">
    <source>
        <dbReference type="ARBA" id="ARBA00022741"/>
    </source>
</evidence>
<dbReference type="Pfam" id="PF00512">
    <property type="entry name" value="HisKA"/>
    <property type="match status" value="1"/>
</dbReference>
<keyword evidence="18" id="KW-1185">Reference proteome</keyword>
<protein>
    <recommendedName>
        <fullName evidence="14">Sensor protein</fullName>
        <ecNumber evidence="14">2.7.13.3</ecNumber>
    </recommendedName>
</protein>
<keyword evidence="7 14" id="KW-0812">Transmembrane</keyword>
<keyword evidence="11 14" id="KW-1133">Transmembrane helix</keyword>
<keyword evidence="4 14" id="KW-0997">Cell inner membrane</keyword>
<evidence type="ECO:0000313" key="17">
    <source>
        <dbReference type="EMBL" id="AVF37328.1"/>
    </source>
</evidence>
<gene>
    <name evidence="17" type="ORF">BV494_02225</name>
</gene>
<dbReference type="InterPro" id="IPR004358">
    <property type="entry name" value="Sig_transdc_His_kin-like_C"/>
</dbReference>
<evidence type="ECO:0000259" key="15">
    <source>
        <dbReference type="PROSITE" id="PS50109"/>
    </source>
</evidence>
<evidence type="ECO:0000256" key="4">
    <source>
        <dbReference type="ARBA" id="ARBA00022519"/>
    </source>
</evidence>
<dbReference type="InterPro" id="IPR050428">
    <property type="entry name" value="TCS_sensor_his_kinase"/>
</dbReference>
<evidence type="ECO:0000256" key="7">
    <source>
        <dbReference type="ARBA" id="ARBA00022692"/>
    </source>
</evidence>
<sequence>MKKTARPSASKRAMSLTLRATLLFALIASLVVSAVGFYLYYSIDKELVRRADYQVSGRVQYFRHLLANEFPLSQLSRNPGLFENMLGNERDILTFRLEGQPPLINVNPSQLNLPPVTPVPDGQPLTLETVHHLMAPDGTPVRFARADVRIEDGRTVEITGAHFMTEESRLLETFRWEIMGAVLFAYLLIAALGYVVIRRGLKPLRNMALEATQIHPSSLSTRLSTENAPQELQQLIYSFNDMLERLAEGYQRLTQFSADLAHEIRTPVGALMGHCQVALYQPRSVEEYETLLANNMEELERISRMVENILFLARATNARSVLTITGIDVSSEITRIQEYFEGLAEEREMVLVGEGQGVLYADAILFQRAISNLVANAVRYGHEGSTITISAQPQGKGMEIHVISQGNLIPPEKLGKLFDRFYRADASRSEGGSSSGLGLSIVQAIMALHQGSVRVTSSAQGETIFTLSFPEPVSDPDHRLS</sequence>
<name>A0A2L1UWW4_9GAMM</name>
<keyword evidence="9 14" id="KW-0418">Kinase</keyword>
<evidence type="ECO:0000256" key="14">
    <source>
        <dbReference type="RuleBase" id="RU364088"/>
    </source>
</evidence>
<dbReference type="PRINTS" id="PR00344">
    <property type="entry name" value="BCTRLSENSOR"/>
</dbReference>
<keyword evidence="8 14" id="KW-0547">Nucleotide-binding</keyword>
<dbReference type="Gene3D" id="3.30.565.10">
    <property type="entry name" value="Histidine kinase-like ATPase, C-terminal domain"/>
    <property type="match status" value="1"/>
</dbReference>
<comment type="subcellular location">
    <subcellularLocation>
        <location evidence="2 14">Cell inner membrane</location>
    </subcellularLocation>
</comment>
<dbReference type="KEGG" id="rox:BV494_02225"/>
<feature type="transmembrane region" description="Helical" evidence="14">
    <location>
        <begin position="178"/>
        <end position="197"/>
    </location>
</feature>
<reference evidence="18" key="1">
    <citation type="submission" date="2017-01" db="EMBL/GenBank/DDBJ databases">
        <title>Genome sequence of Rouxiella sp. ERMR1:05.</title>
        <authorList>
            <person name="Kumar R."/>
            <person name="Singh D."/>
            <person name="Kumar S."/>
        </authorList>
    </citation>
    <scope>NUCLEOTIDE SEQUENCE [LARGE SCALE GENOMIC DNA]</scope>
    <source>
        <strain evidence="18">ERMR1:05</strain>
    </source>
</reference>
<accession>A0A2L1UWW4</accession>
<dbReference type="SMART" id="SM00388">
    <property type="entry name" value="HisKA"/>
    <property type="match status" value="1"/>
</dbReference>
<keyword evidence="5" id="KW-0597">Phosphoprotein</keyword>
<dbReference type="GO" id="GO:0000155">
    <property type="term" value="F:phosphorelay sensor kinase activity"/>
    <property type="evidence" value="ECO:0007669"/>
    <property type="project" value="InterPro"/>
</dbReference>
<evidence type="ECO:0000256" key="1">
    <source>
        <dbReference type="ARBA" id="ARBA00000085"/>
    </source>
</evidence>
<dbReference type="PANTHER" id="PTHR45436:SF3">
    <property type="entry name" value="SENSOR HISTIDINE KINASE HPRS"/>
    <property type="match status" value="1"/>
</dbReference>
<evidence type="ECO:0000256" key="12">
    <source>
        <dbReference type="ARBA" id="ARBA00023012"/>
    </source>
</evidence>
<evidence type="ECO:0000313" key="18">
    <source>
        <dbReference type="Proteomes" id="UP000239197"/>
    </source>
</evidence>
<feature type="domain" description="Histidine kinase" evidence="15">
    <location>
        <begin position="259"/>
        <end position="473"/>
    </location>
</feature>
<keyword evidence="13 14" id="KW-0472">Membrane</keyword>
<dbReference type="EMBL" id="CP019062">
    <property type="protein sequence ID" value="AVF37328.1"/>
    <property type="molecule type" value="Genomic_DNA"/>
</dbReference>
<keyword evidence="3 14" id="KW-1003">Cell membrane</keyword>
<dbReference type="InterPro" id="IPR036097">
    <property type="entry name" value="HisK_dim/P_sf"/>
</dbReference>
<evidence type="ECO:0000256" key="6">
    <source>
        <dbReference type="ARBA" id="ARBA00022679"/>
    </source>
</evidence>
<keyword evidence="12 14" id="KW-0902">Two-component regulatory system</keyword>
<dbReference type="InterPro" id="IPR006290">
    <property type="entry name" value="CztS_silS_copS"/>
</dbReference>
<feature type="domain" description="HAMP" evidence="16">
    <location>
        <begin position="198"/>
        <end position="251"/>
    </location>
</feature>
<dbReference type="Gene3D" id="6.10.340.10">
    <property type="match status" value="1"/>
</dbReference>
<keyword evidence="6 14" id="KW-0808">Transferase</keyword>
<evidence type="ECO:0000256" key="3">
    <source>
        <dbReference type="ARBA" id="ARBA00022475"/>
    </source>
</evidence>
<dbReference type="CDD" id="cd00082">
    <property type="entry name" value="HisKA"/>
    <property type="match status" value="1"/>
</dbReference>
<dbReference type="PROSITE" id="PS50109">
    <property type="entry name" value="HIS_KIN"/>
    <property type="match status" value="1"/>
</dbReference>
<comment type="function">
    <text evidence="14">Member of a two-component regulatory system.</text>
</comment>
<dbReference type="RefSeq" id="WP_226790010.1">
    <property type="nucleotide sequence ID" value="NZ_CP019062.1"/>
</dbReference>
<dbReference type="SMART" id="SM00304">
    <property type="entry name" value="HAMP"/>
    <property type="match status" value="1"/>
</dbReference>
<dbReference type="InterPro" id="IPR003660">
    <property type="entry name" value="HAMP_dom"/>
</dbReference>
<dbReference type="Pfam" id="PF00672">
    <property type="entry name" value="HAMP"/>
    <property type="match status" value="1"/>
</dbReference>
<evidence type="ECO:0000256" key="5">
    <source>
        <dbReference type="ARBA" id="ARBA00022553"/>
    </source>
</evidence>
<dbReference type="NCBIfam" id="TIGR01386">
    <property type="entry name" value="cztS_silS_copS"/>
    <property type="match status" value="1"/>
</dbReference>
<dbReference type="InterPro" id="IPR036890">
    <property type="entry name" value="HATPase_C_sf"/>
</dbReference>
<feature type="transmembrane region" description="Helical" evidence="14">
    <location>
        <begin position="21"/>
        <end position="41"/>
    </location>
</feature>
<dbReference type="GO" id="GO:0005886">
    <property type="term" value="C:plasma membrane"/>
    <property type="evidence" value="ECO:0007669"/>
    <property type="project" value="UniProtKB-SubCell"/>
</dbReference>
<dbReference type="CDD" id="cd06225">
    <property type="entry name" value="HAMP"/>
    <property type="match status" value="1"/>
</dbReference>
<evidence type="ECO:0000259" key="16">
    <source>
        <dbReference type="PROSITE" id="PS50885"/>
    </source>
</evidence>
<dbReference type="SMART" id="SM00387">
    <property type="entry name" value="HATPase_c"/>
    <property type="match status" value="1"/>
</dbReference>
<dbReference type="InterPro" id="IPR003661">
    <property type="entry name" value="HisK_dim/P_dom"/>
</dbReference>
<dbReference type="Gene3D" id="1.10.287.130">
    <property type="match status" value="1"/>
</dbReference>
<keyword evidence="10 14" id="KW-0067">ATP-binding</keyword>
<evidence type="ECO:0000256" key="9">
    <source>
        <dbReference type="ARBA" id="ARBA00022777"/>
    </source>
</evidence>
<dbReference type="SUPFAM" id="SSF158472">
    <property type="entry name" value="HAMP domain-like"/>
    <property type="match status" value="1"/>
</dbReference>
<evidence type="ECO:0000256" key="10">
    <source>
        <dbReference type="ARBA" id="ARBA00022840"/>
    </source>
</evidence>
<organism evidence="17 18">
    <name type="scientific">Rahnella sikkimica</name>
    <dbReference type="NCBI Taxonomy" id="1805933"/>
    <lineage>
        <taxon>Bacteria</taxon>
        <taxon>Pseudomonadati</taxon>
        <taxon>Pseudomonadota</taxon>
        <taxon>Gammaproteobacteria</taxon>
        <taxon>Enterobacterales</taxon>
        <taxon>Yersiniaceae</taxon>
        <taxon>Rahnella</taxon>
    </lineage>
</organism>
<dbReference type="PROSITE" id="PS50885">
    <property type="entry name" value="HAMP"/>
    <property type="match status" value="1"/>
</dbReference>
<dbReference type="PANTHER" id="PTHR45436">
    <property type="entry name" value="SENSOR HISTIDINE KINASE YKOH"/>
    <property type="match status" value="1"/>
</dbReference>
<dbReference type="SUPFAM" id="SSF55874">
    <property type="entry name" value="ATPase domain of HSP90 chaperone/DNA topoisomerase II/histidine kinase"/>
    <property type="match status" value="1"/>
</dbReference>
<dbReference type="Pfam" id="PF02518">
    <property type="entry name" value="HATPase_c"/>
    <property type="match status" value="1"/>
</dbReference>